<feature type="non-terminal residue" evidence="1">
    <location>
        <position position="1"/>
    </location>
</feature>
<dbReference type="Proteomes" id="UP000004471">
    <property type="component" value="Unassembled WGS sequence"/>
</dbReference>
<proteinExistence type="predicted"/>
<gene>
    <name evidence="1" type="ORF">PSYJA_42037</name>
</gene>
<accession>F3FYE1</accession>
<feature type="non-terminal residue" evidence="1">
    <location>
        <position position="53"/>
    </location>
</feature>
<dbReference type="EMBL" id="AEAH01003386">
    <property type="protein sequence ID" value="EGH35233.1"/>
    <property type="molecule type" value="Genomic_DNA"/>
</dbReference>
<evidence type="ECO:0000313" key="1">
    <source>
        <dbReference type="EMBL" id="EGH35233.1"/>
    </source>
</evidence>
<protein>
    <submittedName>
        <fullName evidence="1">Bacillolysin</fullName>
    </submittedName>
</protein>
<dbReference type="AlphaFoldDB" id="F3FYE1"/>
<comment type="caution">
    <text evidence="1">The sequence shown here is derived from an EMBL/GenBank/DDBJ whole genome shotgun (WGS) entry which is preliminary data.</text>
</comment>
<organism evidence="1 2">
    <name type="scientific">Pseudomonas syringae pv. japonica str. M301072</name>
    <dbReference type="NCBI Taxonomy" id="629262"/>
    <lineage>
        <taxon>Bacteria</taxon>
        <taxon>Pseudomonadati</taxon>
        <taxon>Pseudomonadota</taxon>
        <taxon>Gammaproteobacteria</taxon>
        <taxon>Pseudomonadales</taxon>
        <taxon>Pseudomonadaceae</taxon>
        <taxon>Pseudomonas</taxon>
        <taxon>Pseudomonas syringae</taxon>
    </lineage>
</organism>
<name>F3FYE1_PSESX</name>
<reference evidence="1 2" key="1">
    <citation type="journal article" date="2011" name="PLoS Pathog.">
        <title>Dynamic evolution of pathogenicity revealed by sequencing and comparative genomics of 19 Pseudomonas syringae isolates.</title>
        <authorList>
            <person name="Baltrus D.A."/>
            <person name="Nishimura M.T."/>
            <person name="Romanchuk A."/>
            <person name="Chang J.H."/>
            <person name="Mukhtar M.S."/>
            <person name="Cherkis K."/>
            <person name="Roach J."/>
            <person name="Grant S.R."/>
            <person name="Jones C.D."/>
            <person name="Dangl J.L."/>
        </authorList>
    </citation>
    <scope>NUCLEOTIDE SEQUENCE [LARGE SCALE GENOMIC DNA]</scope>
    <source>
        <strain evidence="2">M301072PT</strain>
    </source>
</reference>
<sequence>HDCDHVDRWLAAIDALEQEFIMCDDRNPLHCFIPPYMLERMAQSPKNLVSARA</sequence>
<evidence type="ECO:0000313" key="2">
    <source>
        <dbReference type="Proteomes" id="UP000004471"/>
    </source>
</evidence>